<dbReference type="InterPro" id="IPR036770">
    <property type="entry name" value="Ankyrin_rpt-contain_sf"/>
</dbReference>
<dbReference type="InterPro" id="IPR002110">
    <property type="entry name" value="Ankyrin_rpt"/>
</dbReference>
<dbReference type="STRING" id="42673.A0A2K0U646"/>
<dbReference type="PROSITE" id="PS50088">
    <property type="entry name" value="ANK_REPEAT"/>
    <property type="match status" value="5"/>
</dbReference>
<organism evidence="5 6">
    <name type="scientific">Gibberella nygamai</name>
    <name type="common">Bean root rot disease fungus</name>
    <name type="synonym">Fusarium nygamai</name>
    <dbReference type="NCBI Taxonomy" id="42673"/>
    <lineage>
        <taxon>Eukaryota</taxon>
        <taxon>Fungi</taxon>
        <taxon>Dikarya</taxon>
        <taxon>Ascomycota</taxon>
        <taxon>Pezizomycotina</taxon>
        <taxon>Sordariomycetes</taxon>
        <taxon>Hypocreomycetidae</taxon>
        <taxon>Hypocreales</taxon>
        <taxon>Nectriaceae</taxon>
        <taxon>Fusarium</taxon>
        <taxon>Fusarium fujikuroi species complex</taxon>
    </lineage>
</organism>
<evidence type="ECO:0000256" key="3">
    <source>
        <dbReference type="PROSITE-ProRule" id="PRU00023"/>
    </source>
</evidence>
<evidence type="ECO:0000256" key="4">
    <source>
        <dbReference type="SAM" id="MobiDB-lite"/>
    </source>
</evidence>
<comment type="caution">
    <text evidence="5">The sequence shown here is derived from an EMBL/GenBank/DDBJ whole genome shotgun (WGS) entry which is preliminary data.</text>
</comment>
<dbReference type="Pfam" id="PF12796">
    <property type="entry name" value="Ank_2"/>
    <property type="match status" value="2"/>
</dbReference>
<feature type="repeat" description="ANK" evidence="3">
    <location>
        <begin position="246"/>
        <end position="278"/>
    </location>
</feature>
<evidence type="ECO:0000313" key="6">
    <source>
        <dbReference type="Proteomes" id="UP000236664"/>
    </source>
</evidence>
<feature type="region of interest" description="Disordered" evidence="4">
    <location>
        <begin position="1"/>
        <end position="27"/>
    </location>
</feature>
<dbReference type="Proteomes" id="UP000236664">
    <property type="component" value="Unassembled WGS sequence"/>
</dbReference>
<dbReference type="OrthoDB" id="539213at2759"/>
<dbReference type="Pfam" id="PF13637">
    <property type="entry name" value="Ank_4"/>
    <property type="match status" value="1"/>
</dbReference>
<gene>
    <name evidence="5" type="ORF">FNYG_15771</name>
</gene>
<dbReference type="PROSITE" id="PS50297">
    <property type="entry name" value="ANK_REP_REGION"/>
    <property type="match status" value="5"/>
</dbReference>
<dbReference type="SUPFAM" id="SSF48403">
    <property type="entry name" value="Ankyrin repeat"/>
    <property type="match status" value="2"/>
</dbReference>
<feature type="repeat" description="ANK" evidence="3">
    <location>
        <begin position="122"/>
        <end position="154"/>
    </location>
</feature>
<keyword evidence="1" id="KW-0677">Repeat</keyword>
<reference evidence="5 6" key="1">
    <citation type="submission" date="2017-06" db="EMBL/GenBank/DDBJ databases">
        <title>Genome of Fusarium nygamai isolate CS10214.</title>
        <authorList>
            <person name="Gardiner D.M."/>
            <person name="Obanor F."/>
            <person name="Kazan K."/>
        </authorList>
    </citation>
    <scope>NUCLEOTIDE SEQUENCE [LARGE SCALE GENOMIC DNA]</scope>
    <source>
        <strain evidence="5 6">CS10214</strain>
    </source>
</reference>
<accession>A0A2K0U646</accession>
<proteinExistence type="predicted"/>
<sequence length="624" mass="68236">MLASKSARKSAPGRVPRPPPDKSLTPLHHAAIGGKPRILNVLLRTRQAAIEKEDGRGRTPLHHAVINGRPEAVKILLAHKASVAAKDKDSFTPLLLAAQGGQLEILGLLLDNGALVSTSCSMARTPLHHAIMNGYTEITKVLLDNGIPLKSQDVNGRIALDYAIYRRHWDIVELLLKEGRRRWVSLQLQPEGANIPVVATVDNKAVISILKREAKPHPQLPLEVTARLGREDLVHEFFNVHGCCLQGPTPLYLAVESGNPRCVEILLSCGADVNASCSTRKRPLDCALRLRHDIIAGILPGAGAEPPDWDFRSLESSPVVLLATRGPSVAAGLLSHIQSLNTLSIWLVKIAKFKHVDIIQEYFRAVVPNLPNRYMSQLGLRPSAKLVQYLIQSQRTSVSGTKPGTRASASHSLETQRTIVAALQDQFDGVFFLVSIVEPEILRELLASVPGMLEEAVRRLPSYVNRPIDRDLIICLSKAGYTLPTPHPCPLPPPLASPPPPSAKEHILYDMCETGSIAKVQARLQEMVGDVNEVGPRSRTPLHTAAQQGHLGIVKLLVDHGADLEATTSFGSTAEDLAKNYNEPLVAAFLKAARQEQYDRLERIKTCILSVELIERHDVFDTEA</sequence>
<keyword evidence="2 3" id="KW-0040">ANK repeat</keyword>
<dbReference type="PANTHER" id="PTHR24171">
    <property type="entry name" value="ANKYRIN REPEAT DOMAIN-CONTAINING PROTEIN 39-RELATED"/>
    <property type="match status" value="1"/>
</dbReference>
<feature type="repeat" description="ANK" evidence="3">
    <location>
        <begin position="537"/>
        <end position="569"/>
    </location>
</feature>
<name>A0A2K0U646_GIBNY</name>
<dbReference type="EMBL" id="MTQA01000692">
    <property type="protein sequence ID" value="PNP53262.1"/>
    <property type="molecule type" value="Genomic_DNA"/>
</dbReference>
<dbReference type="Pfam" id="PF13857">
    <property type="entry name" value="Ank_5"/>
    <property type="match status" value="1"/>
</dbReference>
<evidence type="ECO:0000313" key="5">
    <source>
        <dbReference type="EMBL" id="PNP53262.1"/>
    </source>
</evidence>
<evidence type="ECO:0000256" key="2">
    <source>
        <dbReference type="ARBA" id="ARBA00023043"/>
    </source>
</evidence>
<keyword evidence="6" id="KW-1185">Reference proteome</keyword>
<dbReference type="Gene3D" id="1.25.40.20">
    <property type="entry name" value="Ankyrin repeat-containing domain"/>
    <property type="match status" value="3"/>
</dbReference>
<feature type="repeat" description="ANK" evidence="3">
    <location>
        <begin position="89"/>
        <end position="121"/>
    </location>
</feature>
<dbReference type="SMART" id="SM00248">
    <property type="entry name" value="ANK"/>
    <property type="match status" value="8"/>
</dbReference>
<dbReference type="AlphaFoldDB" id="A0A2K0U646"/>
<feature type="repeat" description="ANK" evidence="3">
    <location>
        <begin position="56"/>
        <end position="88"/>
    </location>
</feature>
<dbReference type="PRINTS" id="PR01415">
    <property type="entry name" value="ANKYRIN"/>
</dbReference>
<evidence type="ECO:0000256" key="1">
    <source>
        <dbReference type="ARBA" id="ARBA00022737"/>
    </source>
</evidence>
<protein>
    <submittedName>
        <fullName evidence="5">Uncharacterized protein</fullName>
    </submittedName>
</protein>